<dbReference type="EMBL" id="ADBJ01000033">
    <property type="protein sequence ID" value="EFA79613.1"/>
    <property type="molecule type" value="Genomic_DNA"/>
</dbReference>
<dbReference type="AlphaFoldDB" id="D3BG21"/>
<dbReference type="STRING" id="670386.D3BG21"/>
<sequence>MGQSNRKVDRIFTSKVNILMIGYDFGGKTTILHNLKIGEVSNVIPFYGYDYEQANYNNLNIINMDLRHKRWDRRLMEMLSQDIDAITFVINSSEDELFTDIKNSLEYLFNQTNSLSISEISKRINTLEIKDRKWYLKPTIAINNNFGVFQGFQWLSDVLLNN</sequence>
<proteinExistence type="predicted"/>
<evidence type="ECO:0000256" key="3">
    <source>
        <dbReference type="PIRSR" id="PIRSR606689-1"/>
    </source>
</evidence>
<dbReference type="InterPro" id="IPR006689">
    <property type="entry name" value="Small_GTPase_ARF/SAR"/>
</dbReference>
<name>D3BG21_HETP5</name>
<protein>
    <recommendedName>
        <fullName evidence="7">GTP-binding protein</fullName>
    </recommendedName>
</protein>
<accession>D3BG21</accession>
<dbReference type="InParanoid" id="D3BG21"/>
<reference evidence="5 6" key="1">
    <citation type="journal article" date="2011" name="Genome Res.">
        <title>Phylogeny-wide analysis of social amoeba genomes highlights ancient origins for complex intercellular communication.</title>
        <authorList>
            <person name="Heidel A.J."/>
            <person name="Lawal H.M."/>
            <person name="Felder M."/>
            <person name="Schilde C."/>
            <person name="Helps N.R."/>
            <person name="Tunggal B."/>
            <person name="Rivero F."/>
            <person name="John U."/>
            <person name="Schleicher M."/>
            <person name="Eichinger L."/>
            <person name="Platzer M."/>
            <person name="Noegel A.A."/>
            <person name="Schaap P."/>
            <person name="Gloeckner G."/>
        </authorList>
    </citation>
    <scope>NUCLEOTIDE SEQUENCE [LARGE SCALE GENOMIC DNA]</scope>
    <source>
        <strain evidence="6">ATCC 26659 / Pp 5 / PN500</strain>
    </source>
</reference>
<evidence type="ECO:0000256" key="1">
    <source>
        <dbReference type="ARBA" id="ARBA00022741"/>
    </source>
</evidence>
<keyword evidence="4" id="KW-0460">Magnesium</keyword>
<dbReference type="Proteomes" id="UP000001396">
    <property type="component" value="Unassembled WGS sequence"/>
</dbReference>
<dbReference type="Gene3D" id="3.40.50.300">
    <property type="entry name" value="P-loop containing nucleotide triphosphate hydrolases"/>
    <property type="match status" value="1"/>
</dbReference>
<keyword evidence="2 3" id="KW-0342">GTP-binding</keyword>
<dbReference type="SUPFAM" id="SSF52540">
    <property type="entry name" value="P-loop containing nucleoside triphosphate hydrolases"/>
    <property type="match status" value="1"/>
</dbReference>
<evidence type="ECO:0000256" key="2">
    <source>
        <dbReference type="ARBA" id="ARBA00023134"/>
    </source>
</evidence>
<dbReference type="GeneID" id="31362953"/>
<gene>
    <name evidence="5" type="ORF">PPL_07472</name>
</gene>
<dbReference type="PANTHER" id="PTHR11711">
    <property type="entry name" value="ADP RIBOSYLATION FACTOR-RELATED"/>
    <property type="match status" value="1"/>
</dbReference>
<keyword evidence="6" id="KW-1185">Reference proteome</keyword>
<keyword evidence="1 3" id="KW-0547">Nucleotide-binding</keyword>
<feature type="binding site" evidence="4">
    <location>
        <position position="29"/>
    </location>
    <ligand>
        <name>Mg(2+)</name>
        <dbReference type="ChEBI" id="CHEBI:18420"/>
    </ligand>
</feature>
<organism evidence="5 6">
    <name type="scientific">Heterostelium pallidum (strain ATCC 26659 / Pp 5 / PN500)</name>
    <name type="common">Cellular slime mold</name>
    <name type="synonym">Polysphondylium pallidum</name>
    <dbReference type="NCBI Taxonomy" id="670386"/>
    <lineage>
        <taxon>Eukaryota</taxon>
        <taxon>Amoebozoa</taxon>
        <taxon>Evosea</taxon>
        <taxon>Eumycetozoa</taxon>
        <taxon>Dictyostelia</taxon>
        <taxon>Acytosteliales</taxon>
        <taxon>Acytosteliaceae</taxon>
        <taxon>Heterostelium</taxon>
    </lineage>
</organism>
<evidence type="ECO:0000256" key="4">
    <source>
        <dbReference type="PIRSR" id="PIRSR606689-2"/>
    </source>
</evidence>
<dbReference type="Pfam" id="PF00025">
    <property type="entry name" value="Arf"/>
    <property type="match status" value="1"/>
</dbReference>
<evidence type="ECO:0000313" key="5">
    <source>
        <dbReference type="EMBL" id="EFA79613.1"/>
    </source>
</evidence>
<dbReference type="GO" id="GO:0003924">
    <property type="term" value="F:GTPase activity"/>
    <property type="evidence" value="ECO:0007669"/>
    <property type="project" value="InterPro"/>
</dbReference>
<feature type="binding site" evidence="3">
    <location>
        <begin position="22"/>
        <end position="29"/>
    </location>
    <ligand>
        <name>GTP</name>
        <dbReference type="ChEBI" id="CHEBI:37565"/>
    </ligand>
</feature>
<dbReference type="InterPro" id="IPR027417">
    <property type="entry name" value="P-loop_NTPase"/>
</dbReference>
<dbReference type="PRINTS" id="PR00328">
    <property type="entry name" value="SAR1GTPBP"/>
</dbReference>
<dbReference type="SMART" id="SM00177">
    <property type="entry name" value="ARF"/>
    <property type="match status" value="1"/>
</dbReference>
<evidence type="ECO:0008006" key="7">
    <source>
        <dbReference type="Google" id="ProtNLM"/>
    </source>
</evidence>
<keyword evidence="4" id="KW-0479">Metal-binding</keyword>
<dbReference type="InterPro" id="IPR024156">
    <property type="entry name" value="Small_GTPase_ARF"/>
</dbReference>
<dbReference type="RefSeq" id="XP_020431734.1">
    <property type="nucleotide sequence ID" value="XM_020578307.1"/>
</dbReference>
<dbReference type="GO" id="GO:0046872">
    <property type="term" value="F:metal ion binding"/>
    <property type="evidence" value="ECO:0007669"/>
    <property type="project" value="UniProtKB-KW"/>
</dbReference>
<dbReference type="GO" id="GO:0005525">
    <property type="term" value="F:GTP binding"/>
    <property type="evidence" value="ECO:0007669"/>
    <property type="project" value="UniProtKB-KW"/>
</dbReference>
<comment type="caution">
    <text evidence="5">The sequence shown here is derived from an EMBL/GenBank/DDBJ whole genome shotgun (WGS) entry which is preliminary data.</text>
</comment>
<evidence type="ECO:0000313" key="6">
    <source>
        <dbReference type="Proteomes" id="UP000001396"/>
    </source>
</evidence>